<keyword evidence="3" id="KW-1185">Reference proteome</keyword>
<name>A0ABV7YPG1_9BACT</name>
<dbReference type="EC" id="2.4.-.-" evidence="2"/>
<dbReference type="PANTHER" id="PTHR10859">
    <property type="entry name" value="GLYCOSYL TRANSFERASE"/>
    <property type="match status" value="1"/>
</dbReference>
<sequence>MTNFVRPLFVPKYKDNLNFKHVRLVENNTGNTYVKTGSPENFKKYNNQDEIHVYDDLIFSLNARKNEIKNLMGQNTSITYSFPKNGIVIPCYNEHDRLETEQFKTFIESHPDYLLCFVNDGSSDGTLSVLNKLRIAYKEQVIVVDCLKNKGKAEAVRAGINYIKRYTRIEHFGFLDADLSTDFEDLKNLVYTIEKSEFGIVSGSRIERMGANIQRKSSRSVISKSINMMINTILKLNFQDTQCGAKVMTRQIINQTFAKPFKTKWLFDVEIFQRMNASFGLERSSSMICEQPLKRWIHRDGSNLGFKDSLKIFKELVKIAFNK</sequence>
<evidence type="ECO:0000313" key="3">
    <source>
        <dbReference type="Proteomes" id="UP001595616"/>
    </source>
</evidence>
<feature type="domain" description="Glycosyltransferase 2-like" evidence="1">
    <location>
        <begin position="87"/>
        <end position="255"/>
    </location>
</feature>
<dbReference type="GO" id="GO:0016757">
    <property type="term" value="F:glycosyltransferase activity"/>
    <property type="evidence" value="ECO:0007669"/>
    <property type="project" value="UniProtKB-KW"/>
</dbReference>
<dbReference type="Pfam" id="PF00535">
    <property type="entry name" value="Glycos_transf_2"/>
    <property type="match status" value="1"/>
</dbReference>
<dbReference type="EMBL" id="JBHRYQ010000001">
    <property type="protein sequence ID" value="MFC3809238.1"/>
    <property type="molecule type" value="Genomic_DNA"/>
</dbReference>
<dbReference type="RefSeq" id="WP_379834031.1">
    <property type="nucleotide sequence ID" value="NZ_JBHRYQ010000001.1"/>
</dbReference>
<keyword evidence="2" id="KW-0808">Transferase</keyword>
<dbReference type="Gene3D" id="3.90.550.10">
    <property type="entry name" value="Spore Coat Polysaccharide Biosynthesis Protein SpsA, Chain A"/>
    <property type="match status" value="1"/>
</dbReference>
<dbReference type="Proteomes" id="UP001595616">
    <property type="component" value="Unassembled WGS sequence"/>
</dbReference>
<protein>
    <submittedName>
        <fullName evidence="2">Glycosyltransferase</fullName>
        <ecNumber evidence="2">2.4.-.-</ecNumber>
    </submittedName>
</protein>
<dbReference type="InterPro" id="IPR001173">
    <property type="entry name" value="Glyco_trans_2-like"/>
</dbReference>
<reference evidence="3" key="1">
    <citation type="journal article" date="2019" name="Int. J. Syst. Evol. Microbiol.">
        <title>The Global Catalogue of Microorganisms (GCM) 10K type strain sequencing project: providing services to taxonomists for standard genome sequencing and annotation.</title>
        <authorList>
            <consortium name="The Broad Institute Genomics Platform"/>
            <consortium name="The Broad Institute Genome Sequencing Center for Infectious Disease"/>
            <person name="Wu L."/>
            <person name="Ma J."/>
        </authorList>
    </citation>
    <scope>NUCLEOTIDE SEQUENCE [LARGE SCALE GENOMIC DNA]</scope>
    <source>
        <strain evidence="3">CECT 7956</strain>
    </source>
</reference>
<keyword evidence="2" id="KW-0328">Glycosyltransferase</keyword>
<dbReference type="InterPro" id="IPR029044">
    <property type="entry name" value="Nucleotide-diphossugar_trans"/>
</dbReference>
<dbReference type="PANTHER" id="PTHR10859:SF91">
    <property type="entry name" value="DOLICHYL-PHOSPHATE BETA-GLUCOSYLTRANSFERASE"/>
    <property type="match status" value="1"/>
</dbReference>
<evidence type="ECO:0000259" key="1">
    <source>
        <dbReference type="Pfam" id="PF00535"/>
    </source>
</evidence>
<gene>
    <name evidence="2" type="ORF">ACFOOI_01110</name>
</gene>
<accession>A0ABV7YPG1</accession>
<proteinExistence type="predicted"/>
<evidence type="ECO:0000313" key="2">
    <source>
        <dbReference type="EMBL" id="MFC3809238.1"/>
    </source>
</evidence>
<dbReference type="SUPFAM" id="SSF53448">
    <property type="entry name" value="Nucleotide-diphospho-sugar transferases"/>
    <property type="match status" value="1"/>
</dbReference>
<organism evidence="2 3">
    <name type="scientific">Lacihabitans lacunae</name>
    <dbReference type="NCBI Taxonomy" id="1028214"/>
    <lineage>
        <taxon>Bacteria</taxon>
        <taxon>Pseudomonadati</taxon>
        <taxon>Bacteroidota</taxon>
        <taxon>Cytophagia</taxon>
        <taxon>Cytophagales</taxon>
        <taxon>Leadbetterellaceae</taxon>
        <taxon>Lacihabitans</taxon>
    </lineage>
</organism>
<comment type="caution">
    <text evidence="2">The sequence shown here is derived from an EMBL/GenBank/DDBJ whole genome shotgun (WGS) entry which is preliminary data.</text>
</comment>